<dbReference type="PANTHER" id="PTHR12929">
    <property type="entry name" value="SOLUTE CARRIER FAMILY 52"/>
    <property type="match status" value="1"/>
</dbReference>
<evidence type="ECO:0000256" key="5">
    <source>
        <dbReference type="ARBA" id="ARBA00022475"/>
    </source>
</evidence>
<comment type="caution">
    <text evidence="12">The sequence shown here is derived from an EMBL/GenBank/DDBJ whole genome shotgun (WGS) entry which is preliminary data.</text>
</comment>
<dbReference type="GO" id="GO:0005886">
    <property type="term" value="C:plasma membrane"/>
    <property type="evidence" value="ECO:0007669"/>
    <property type="project" value="UniProtKB-SubCell"/>
</dbReference>
<proteinExistence type="inferred from homology"/>
<keyword evidence="9" id="KW-0325">Glycoprotein</keyword>
<evidence type="ECO:0000256" key="7">
    <source>
        <dbReference type="ARBA" id="ARBA00022989"/>
    </source>
</evidence>
<evidence type="ECO:0000313" key="12">
    <source>
        <dbReference type="EMBL" id="GLD55182.1"/>
    </source>
</evidence>
<sequence>MILLMCGKSLQTNPAAVRLCLSMLACAFGLGSWVAERPVGGTATITTPPEGWEPSYLTVIIQLANLGPLLVTLMHKLCPVSS</sequence>
<keyword evidence="13" id="KW-1185">Reference proteome</keyword>
<dbReference type="PANTHER" id="PTHR12929:SF4">
    <property type="entry name" value="SOLUTE CARRIER FAMILY 52, RIBOFLAVIN TRANSPORTER, MEMBER 3"/>
    <property type="match status" value="1"/>
</dbReference>
<dbReference type="InterPro" id="IPR009357">
    <property type="entry name" value="Riboflavin_transptr"/>
</dbReference>
<keyword evidence="7" id="KW-1133">Transmembrane helix</keyword>
<evidence type="ECO:0000256" key="2">
    <source>
        <dbReference type="ARBA" id="ARBA00004651"/>
    </source>
</evidence>
<evidence type="ECO:0000256" key="3">
    <source>
        <dbReference type="ARBA" id="ARBA00006366"/>
    </source>
</evidence>
<comment type="function">
    <text evidence="10">Plasma membrane transporter mediating the uptake by cells of the water soluble vitamin B2/riboflavin that plays a key role in biochemical oxidation-reduction reactions of the carbohydrate, lipid, and amino acid metabolism.</text>
</comment>
<dbReference type="EMBL" id="BRZM01004167">
    <property type="protein sequence ID" value="GLD55182.1"/>
    <property type="molecule type" value="Genomic_DNA"/>
</dbReference>
<feature type="chain" id="PRO_5041938364" description="Riboflavin transporter" evidence="11">
    <location>
        <begin position="36"/>
        <end position="82"/>
    </location>
</feature>
<evidence type="ECO:0000256" key="11">
    <source>
        <dbReference type="SAM" id="SignalP"/>
    </source>
</evidence>
<dbReference type="AlphaFoldDB" id="A0AAD3MI65"/>
<evidence type="ECO:0000256" key="1">
    <source>
        <dbReference type="ARBA" id="ARBA00000215"/>
    </source>
</evidence>
<keyword evidence="5 10" id="KW-1003">Cell membrane</keyword>
<name>A0AAD3MI65_LATJO</name>
<evidence type="ECO:0000256" key="4">
    <source>
        <dbReference type="ARBA" id="ARBA00022448"/>
    </source>
</evidence>
<keyword evidence="8" id="KW-0472">Membrane</keyword>
<keyword evidence="4 10" id="KW-0813">Transport</keyword>
<evidence type="ECO:0000256" key="9">
    <source>
        <dbReference type="ARBA" id="ARBA00023180"/>
    </source>
</evidence>
<keyword evidence="11" id="KW-0732">Signal</keyword>
<organism evidence="12 13">
    <name type="scientific">Lates japonicus</name>
    <name type="common">Japanese lates</name>
    <dbReference type="NCBI Taxonomy" id="270547"/>
    <lineage>
        <taxon>Eukaryota</taxon>
        <taxon>Metazoa</taxon>
        <taxon>Chordata</taxon>
        <taxon>Craniata</taxon>
        <taxon>Vertebrata</taxon>
        <taxon>Euteleostomi</taxon>
        <taxon>Actinopterygii</taxon>
        <taxon>Neopterygii</taxon>
        <taxon>Teleostei</taxon>
        <taxon>Neoteleostei</taxon>
        <taxon>Acanthomorphata</taxon>
        <taxon>Carangaria</taxon>
        <taxon>Carangaria incertae sedis</taxon>
        <taxon>Centropomidae</taxon>
        <taxon>Lates</taxon>
    </lineage>
</organism>
<gene>
    <name evidence="12" type="ORF">AKAME5_002850800</name>
</gene>
<evidence type="ECO:0000256" key="10">
    <source>
        <dbReference type="RuleBase" id="RU368035"/>
    </source>
</evidence>
<dbReference type="Pfam" id="PF06237">
    <property type="entry name" value="SLC52_ribofla_tr"/>
    <property type="match status" value="1"/>
</dbReference>
<comment type="similarity">
    <text evidence="3 10">Belongs to the riboflavin transporter family.</text>
</comment>
<evidence type="ECO:0000256" key="8">
    <source>
        <dbReference type="ARBA" id="ARBA00023136"/>
    </source>
</evidence>
<comment type="catalytic activity">
    <reaction evidence="1 10">
        <text>riboflavin(in) = riboflavin(out)</text>
        <dbReference type="Rhea" id="RHEA:35015"/>
        <dbReference type="ChEBI" id="CHEBI:57986"/>
    </reaction>
</comment>
<reference evidence="12" key="1">
    <citation type="submission" date="2022-08" db="EMBL/GenBank/DDBJ databases">
        <title>Genome sequencing of akame (Lates japonicus).</title>
        <authorList>
            <person name="Hashiguchi Y."/>
            <person name="Takahashi H."/>
        </authorList>
    </citation>
    <scope>NUCLEOTIDE SEQUENCE</scope>
    <source>
        <strain evidence="12">Kochi</strain>
    </source>
</reference>
<dbReference type="Proteomes" id="UP001279410">
    <property type="component" value="Unassembled WGS sequence"/>
</dbReference>
<accession>A0AAD3MI65</accession>
<dbReference type="GO" id="GO:0032217">
    <property type="term" value="F:riboflavin transmembrane transporter activity"/>
    <property type="evidence" value="ECO:0007669"/>
    <property type="project" value="UniProtKB-UniRule"/>
</dbReference>
<comment type="subcellular location">
    <subcellularLocation>
        <location evidence="2 10">Cell membrane</location>
        <topology evidence="2 10">Multi-pass membrane protein</topology>
    </subcellularLocation>
</comment>
<keyword evidence="6" id="KW-0812">Transmembrane</keyword>
<feature type="signal peptide" evidence="11">
    <location>
        <begin position="1"/>
        <end position="35"/>
    </location>
</feature>
<protein>
    <recommendedName>
        <fullName evidence="10">Riboflavin transporter</fullName>
    </recommendedName>
</protein>
<evidence type="ECO:0000313" key="13">
    <source>
        <dbReference type="Proteomes" id="UP001279410"/>
    </source>
</evidence>
<evidence type="ECO:0000256" key="6">
    <source>
        <dbReference type="ARBA" id="ARBA00022692"/>
    </source>
</evidence>